<name>A0ABP8CVV6_9FLAO</name>
<evidence type="ECO:0008006" key="5">
    <source>
        <dbReference type="Google" id="ProtNLM"/>
    </source>
</evidence>
<keyword evidence="2" id="KW-0732">Signal</keyword>
<feature type="signal peptide" evidence="2">
    <location>
        <begin position="1"/>
        <end position="19"/>
    </location>
</feature>
<dbReference type="Proteomes" id="UP001501682">
    <property type="component" value="Unassembled WGS sequence"/>
</dbReference>
<feature type="region of interest" description="Disordered" evidence="1">
    <location>
        <begin position="23"/>
        <end position="48"/>
    </location>
</feature>
<feature type="compositionally biased region" description="Polar residues" evidence="1">
    <location>
        <begin position="23"/>
        <end position="34"/>
    </location>
</feature>
<evidence type="ECO:0000256" key="2">
    <source>
        <dbReference type="SAM" id="SignalP"/>
    </source>
</evidence>
<proteinExistence type="predicted"/>
<organism evidence="3 4">
    <name type="scientific">Winogradskyella damuponensis</name>
    <dbReference type="NCBI Taxonomy" id="943939"/>
    <lineage>
        <taxon>Bacteria</taxon>
        <taxon>Pseudomonadati</taxon>
        <taxon>Bacteroidota</taxon>
        <taxon>Flavobacteriia</taxon>
        <taxon>Flavobacteriales</taxon>
        <taxon>Flavobacteriaceae</taxon>
        <taxon>Winogradskyella</taxon>
    </lineage>
</organism>
<evidence type="ECO:0000313" key="3">
    <source>
        <dbReference type="EMBL" id="GAA4243967.1"/>
    </source>
</evidence>
<evidence type="ECO:0000256" key="1">
    <source>
        <dbReference type="SAM" id="MobiDB-lite"/>
    </source>
</evidence>
<dbReference type="EMBL" id="BAABCB010000018">
    <property type="protein sequence ID" value="GAA4243967.1"/>
    <property type="molecule type" value="Genomic_DNA"/>
</dbReference>
<evidence type="ECO:0000313" key="4">
    <source>
        <dbReference type="Proteomes" id="UP001501682"/>
    </source>
</evidence>
<sequence length="156" mass="18635">MKKITLVLFALLLGLNIHAQSQRGRTNNIPQTNREPTDSEIEKREREMEERKEEYINNFISTLEGDEFQKHITKQTIVSFFDAKLAILKIKYEHYLDRKAAIEHLEKTHFTELKELISESDMTKITEMIKGEFNEKEVVKKKKEKRKKKKRKKNKD</sequence>
<feature type="chain" id="PRO_5046652408" description="DUF4476 domain-containing protein" evidence="2">
    <location>
        <begin position="20"/>
        <end position="156"/>
    </location>
</feature>
<reference evidence="4" key="1">
    <citation type="journal article" date="2019" name="Int. J. Syst. Evol. Microbiol.">
        <title>The Global Catalogue of Microorganisms (GCM) 10K type strain sequencing project: providing services to taxonomists for standard genome sequencing and annotation.</title>
        <authorList>
            <consortium name="The Broad Institute Genomics Platform"/>
            <consortium name="The Broad Institute Genome Sequencing Center for Infectious Disease"/>
            <person name="Wu L."/>
            <person name="Ma J."/>
        </authorList>
    </citation>
    <scope>NUCLEOTIDE SEQUENCE [LARGE SCALE GENOMIC DNA]</scope>
    <source>
        <strain evidence="4">JCM 17633</strain>
    </source>
</reference>
<comment type="caution">
    <text evidence="3">The sequence shown here is derived from an EMBL/GenBank/DDBJ whole genome shotgun (WGS) entry which is preliminary data.</text>
</comment>
<accession>A0ABP8CVV6</accession>
<feature type="compositionally biased region" description="Basic and acidic residues" evidence="1">
    <location>
        <begin position="35"/>
        <end position="48"/>
    </location>
</feature>
<keyword evidence="4" id="KW-1185">Reference proteome</keyword>
<protein>
    <recommendedName>
        <fullName evidence="5">DUF4476 domain-containing protein</fullName>
    </recommendedName>
</protein>
<dbReference type="RefSeq" id="WP_334466430.1">
    <property type="nucleotide sequence ID" value="NZ_BAABCB010000018.1"/>
</dbReference>
<gene>
    <name evidence="3" type="ORF">GCM10022292_20690</name>
</gene>